<proteinExistence type="predicted"/>
<accession>A0A1W2FN13</accession>
<dbReference type="AlphaFoldDB" id="A0A1W2FN13"/>
<evidence type="ECO:0000313" key="2">
    <source>
        <dbReference type="Proteomes" id="UP000192840"/>
    </source>
</evidence>
<sequence length="230" mass="24703">MAGLERLVEKYTGQKTQVSVNGVEGMLTGEQAQRVLDGRRAAWKLADKQGVDKQRPDAQVMGAVPVDAFNVSVQFIPVVGPPRRIKARGNWDFRDNYVNGSNPDDMSSVSVKLQGCMRILGTTTLTYDYRGNQTANAAYLKDSGLSTGAPISGIRDRVSGFVTNFDHGFTEVLVQNDCAAAQIGAAYAFEHNQDSNAGLSASAGWGFLSIAYTNITPALQKGSGPIYANF</sequence>
<name>A0A1W2FN13_9PSEU</name>
<organism evidence="1 2">
    <name type="scientific">Lentzea albidocapillata</name>
    <dbReference type="NCBI Taxonomy" id="40571"/>
    <lineage>
        <taxon>Bacteria</taxon>
        <taxon>Bacillati</taxon>
        <taxon>Actinomycetota</taxon>
        <taxon>Actinomycetes</taxon>
        <taxon>Pseudonocardiales</taxon>
        <taxon>Pseudonocardiaceae</taxon>
        <taxon>Lentzea</taxon>
    </lineage>
</organism>
<reference evidence="2" key="1">
    <citation type="submission" date="2017-04" db="EMBL/GenBank/DDBJ databases">
        <authorList>
            <person name="Varghese N."/>
            <person name="Submissions S."/>
        </authorList>
    </citation>
    <scope>NUCLEOTIDE SEQUENCE [LARGE SCALE GENOMIC DNA]</scope>
    <source>
        <strain evidence="2">DSM 44073</strain>
    </source>
</reference>
<evidence type="ECO:0000313" key="1">
    <source>
        <dbReference type="EMBL" id="SMD23092.1"/>
    </source>
</evidence>
<gene>
    <name evidence="1" type="ORF">SAMN05660733_07101</name>
</gene>
<keyword evidence="2" id="KW-1185">Reference proteome</keyword>
<protein>
    <submittedName>
        <fullName evidence="1">Uncharacterized protein</fullName>
    </submittedName>
</protein>
<dbReference type="Proteomes" id="UP000192840">
    <property type="component" value="Unassembled WGS sequence"/>
</dbReference>
<dbReference type="EMBL" id="FWYC01000018">
    <property type="protein sequence ID" value="SMD23092.1"/>
    <property type="molecule type" value="Genomic_DNA"/>
</dbReference>